<feature type="non-terminal residue" evidence="1">
    <location>
        <position position="1"/>
    </location>
</feature>
<evidence type="ECO:0000313" key="2">
    <source>
        <dbReference type="Proteomes" id="UP000315677"/>
    </source>
</evidence>
<evidence type="ECO:0008006" key="3">
    <source>
        <dbReference type="Google" id="ProtNLM"/>
    </source>
</evidence>
<dbReference type="AlphaFoldDB" id="A0A543CZ48"/>
<dbReference type="RefSeq" id="WP_211367189.1">
    <property type="nucleotide sequence ID" value="NZ_VFPA01000007.1"/>
</dbReference>
<organism evidence="1 2">
    <name type="scientific">Pseudonocardia kunmingensis</name>
    <dbReference type="NCBI Taxonomy" id="630975"/>
    <lineage>
        <taxon>Bacteria</taxon>
        <taxon>Bacillati</taxon>
        <taxon>Actinomycetota</taxon>
        <taxon>Actinomycetes</taxon>
        <taxon>Pseudonocardiales</taxon>
        <taxon>Pseudonocardiaceae</taxon>
        <taxon>Pseudonocardia</taxon>
    </lineage>
</organism>
<dbReference type="Gene3D" id="3.40.190.10">
    <property type="entry name" value="Periplasmic binding protein-like II"/>
    <property type="match status" value="2"/>
</dbReference>
<keyword evidence="2" id="KW-1185">Reference proteome</keyword>
<proteinExistence type="predicted"/>
<accession>A0A543CZ48</accession>
<name>A0A543CZ48_9PSEU</name>
<protein>
    <recommendedName>
        <fullName evidence="3">Extracellular solute-binding protein</fullName>
    </recommendedName>
</protein>
<reference evidence="1 2" key="1">
    <citation type="submission" date="2019-06" db="EMBL/GenBank/DDBJ databases">
        <title>Sequencing the genomes of 1000 actinobacteria strains.</title>
        <authorList>
            <person name="Klenk H.-P."/>
        </authorList>
    </citation>
    <scope>NUCLEOTIDE SEQUENCE [LARGE SCALE GENOMIC DNA]</scope>
    <source>
        <strain evidence="1 2">DSM 45301</strain>
    </source>
</reference>
<dbReference type="SUPFAM" id="SSF53850">
    <property type="entry name" value="Periplasmic binding protein-like II"/>
    <property type="match status" value="1"/>
</dbReference>
<comment type="caution">
    <text evidence="1">The sequence shown here is derived from an EMBL/GenBank/DDBJ whole genome shotgun (WGS) entry which is preliminary data.</text>
</comment>
<dbReference type="EMBL" id="VFPA01000007">
    <property type="protein sequence ID" value="TQM02366.1"/>
    <property type="molecule type" value="Genomic_DNA"/>
</dbReference>
<sequence>QDLLNPNPWEQTKYVDFPEGTLPVVAQGTWGWRYDWGPEGAAPIEGVQDKVATWDYPALVPGTQPYSVSGGGFSYGVNAETEHADAAVELAQWLSSGSALARQLVAVGAAAPRSGISDLAPYSGEPSLLDAEEKLATSIDVPEGDGADQASQAAQNATEQILLGKADGAQAASAFASEAADLLGPSLVSQ</sequence>
<dbReference type="Proteomes" id="UP000315677">
    <property type="component" value="Unassembled WGS sequence"/>
</dbReference>
<gene>
    <name evidence="1" type="ORF">FB558_8232</name>
</gene>
<evidence type="ECO:0000313" key="1">
    <source>
        <dbReference type="EMBL" id="TQM02366.1"/>
    </source>
</evidence>